<keyword evidence="3" id="KW-1185">Reference proteome</keyword>
<protein>
    <submittedName>
        <fullName evidence="2">Uncharacterized protein</fullName>
    </submittedName>
</protein>
<evidence type="ECO:0000313" key="2">
    <source>
        <dbReference type="EMBL" id="QLI05708.1"/>
    </source>
</evidence>
<evidence type="ECO:0000256" key="1">
    <source>
        <dbReference type="SAM" id="SignalP"/>
    </source>
</evidence>
<reference evidence="2 3" key="1">
    <citation type="submission" date="2020-02" db="EMBL/GenBank/DDBJ databases">
        <title>Complete genome sequence of the novel Campylobacter species Candidatus Campylobacter infans.</title>
        <authorList>
            <person name="Duim B."/>
            <person name="Zomer A."/>
            <person name="van der Graaf L."/>
            <person name="Wagenaar J."/>
        </authorList>
    </citation>
    <scope>NUCLEOTIDE SEQUENCE [LARGE SCALE GENOMIC DNA]</scope>
    <source>
        <strain evidence="2 3">19S00001</strain>
    </source>
</reference>
<proteinExistence type="predicted"/>
<accession>A0A7H9CK99</accession>
<evidence type="ECO:0000313" key="3">
    <source>
        <dbReference type="Proteomes" id="UP000509414"/>
    </source>
</evidence>
<dbReference type="KEGG" id="cinf:CINF_1221"/>
<sequence>MKKCIKIFFVLMVLKLSLLNASSIKSDYKEFCKNEKFLMFILNSLKENPNDEYSKIFARKFNERCGLKIRIQ</sequence>
<gene>
    <name evidence="2" type="ORF">CINF_1221</name>
</gene>
<keyword evidence="1" id="KW-0732">Signal</keyword>
<dbReference type="Proteomes" id="UP000509414">
    <property type="component" value="Chromosome"/>
</dbReference>
<organism evidence="2 3">
    <name type="scientific">Candidatus Campylobacter infans</name>
    <dbReference type="NCBI Taxonomy" id="2561898"/>
    <lineage>
        <taxon>Bacteria</taxon>
        <taxon>Pseudomonadati</taxon>
        <taxon>Campylobacterota</taxon>
        <taxon>Epsilonproteobacteria</taxon>
        <taxon>Campylobacterales</taxon>
        <taxon>Campylobacteraceae</taxon>
        <taxon>Campylobacter</taxon>
    </lineage>
</organism>
<feature type="signal peptide" evidence="1">
    <location>
        <begin position="1"/>
        <end position="21"/>
    </location>
</feature>
<dbReference type="EMBL" id="CP049075">
    <property type="protein sequence ID" value="QLI05708.1"/>
    <property type="molecule type" value="Genomic_DNA"/>
</dbReference>
<dbReference type="RefSeq" id="WP_179974887.1">
    <property type="nucleotide sequence ID" value="NZ_CP049075.1"/>
</dbReference>
<name>A0A7H9CK99_9BACT</name>
<feature type="chain" id="PRO_5028878248" evidence="1">
    <location>
        <begin position="22"/>
        <end position="72"/>
    </location>
</feature>
<dbReference type="AlphaFoldDB" id="A0A7H9CK99"/>